<dbReference type="EMBL" id="CP097218">
    <property type="protein sequence ID" value="UQN31407.1"/>
    <property type="molecule type" value="Genomic_DNA"/>
</dbReference>
<dbReference type="PANTHER" id="PTHR30028">
    <property type="entry name" value="UPF0014 INNER MEMBRANE PROTEIN YBBM-RELATED"/>
    <property type="match status" value="1"/>
</dbReference>
<feature type="transmembrane region" description="Helical" evidence="6">
    <location>
        <begin position="219"/>
        <end position="241"/>
    </location>
</feature>
<dbReference type="Proteomes" id="UP001055868">
    <property type="component" value="Chromosome"/>
</dbReference>
<feature type="transmembrane region" description="Helical" evidence="6">
    <location>
        <begin position="122"/>
        <end position="142"/>
    </location>
</feature>
<evidence type="ECO:0000256" key="4">
    <source>
        <dbReference type="ARBA" id="ARBA00022989"/>
    </source>
</evidence>
<name>A0ABY4NA50_9MICO</name>
<feature type="transmembrane region" description="Helical" evidence="6">
    <location>
        <begin position="92"/>
        <end position="116"/>
    </location>
</feature>
<sequence length="256" mass="26276">MQSVTGEEIARTVLAVLVLIALITLVLRAAGVPHGWASALAVLRGMLQLAALSVILTGVITDARLVALGLVVMFVAAVLTSTHRLGDLRAHLPLVLAGMGAGILATIVVVFATGAIELSARYALAIGGIIIGSAMSTATLAGRRLLQAADDRWEEIEGWLGLGATPRQATAPIARHAVHEALIPSTDQTRTTGLVTMPGSFVGAIFGGISPLEAGRFQIVVLAGIMATAAITSTVVAFGLAPRLCSADSPRRREAA</sequence>
<keyword evidence="3 6" id="KW-0812">Transmembrane</keyword>
<comment type="subcellular location">
    <subcellularLocation>
        <location evidence="1">Membrane</location>
        <topology evidence="1">Multi-pass membrane protein</topology>
    </subcellularLocation>
</comment>
<evidence type="ECO:0000313" key="7">
    <source>
        <dbReference type="EMBL" id="UQN31407.1"/>
    </source>
</evidence>
<feature type="transmembrane region" description="Helical" evidence="6">
    <location>
        <begin position="12"/>
        <end position="30"/>
    </location>
</feature>
<dbReference type="Pfam" id="PF03649">
    <property type="entry name" value="UPF0014"/>
    <property type="match status" value="1"/>
</dbReference>
<feature type="transmembrane region" description="Helical" evidence="6">
    <location>
        <begin position="50"/>
        <end position="80"/>
    </location>
</feature>
<keyword evidence="4 6" id="KW-1133">Transmembrane helix</keyword>
<evidence type="ECO:0000256" key="1">
    <source>
        <dbReference type="ARBA" id="ARBA00004141"/>
    </source>
</evidence>
<accession>A0ABY4NA50</accession>
<evidence type="ECO:0000256" key="2">
    <source>
        <dbReference type="ARBA" id="ARBA00005268"/>
    </source>
</evidence>
<keyword evidence="8" id="KW-1185">Reference proteome</keyword>
<evidence type="ECO:0000256" key="3">
    <source>
        <dbReference type="ARBA" id="ARBA00022692"/>
    </source>
</evidence>
<proteinExistence type="inferred from homology"/>
<organism evidence="7 8">
    <name type="scientific">Brachybacterium kimchii</name>
    <dbReference type="NCBI Taxonomy" id="2942909"/>
    <lineage>
        <taxon>Bacteria</taxon>
        <taxon>Bacillati</taxon>
        <taxon>Actinomycetota</taxon>
        <taxon>Actinomycetes</taxon>
        <taxon>Micrococcales</taxon>
        <taxon>Dermabacteraceae</taxon>
        <taxon>Brachybacterium</taxon>
    </lineage>
</organism>
<dbReference type="InterPro" id="IPR005226">
    <property type="entry name" value="UPF0014_fam"/>
</dbReference>
<evidence type="ECO:0000313" key="8">
    <source>
        <dbReference type="Proteomes" id="UP001055868"/>
    </source>
</evidence>
<dbReference type="RefSeq" id="WP_249480829.1">
    <property type="nucleotide sequence ID" value="NZ_CP097218.1"/>
</dbReference>
<evidence type="ECO:0000256" key="6">
    <source>
        <dbReference type="SAM" id="Phobius"/>
    </source>
</evidence>
<evidence type="ECO:0000256" key="5">
    <source>
        <dbReference type="ARBA" id="ARBA00023136"/>
    </source>
</evidence>
<reference evidence="7" key="1">
    <citation type="submission" date="2022-05" db="EMBL/GenBank/DDBJ databases">
        <title>Genomic analysis of Brachybacterium sp. CBA3104.</title>
        <authorList>
            <person name="Roh S.W."/>
            <person name="Kim Y.B."/>
            <person name="Kim Y."/>
        </authorList>
    </citation>
    <scope>NUCLEOTIDE SEQUENCE</scope>
    <source>
        <strain evidence="7">CBA3104</strain>
    </source>
</reference>
<dbReference type="PANTHER" id="PTHR30028:SF0">
    <property type="entry name" value="PROTEIN ALUMINUM SENSITIVE 3"/>
    <property type="match status" value="1"/>
</dbReference>
<comment type="similarity">
    <text evidence="2">Belongs to the UPF0014 family.</text>
</comment>
<protein>
    <submittedName>
        <fullName evidence="7">ABC transporter permease</fullName>
    </submittedName>
</protein>
<keyword evidence="5 6" id="KW-0472">Membrane</keyword>
<gene>
    <name evidence="7" type="ORF">M4486_09060</name>
</gene>